<name>A0A1M5PTY3_9FIRM</name>
<evidence type="ECO:0000256" key="3">
    <source>
        <dbReference type="ARBA" id="ARBA00010231"/>
    </source>
</evidence>
<evidence type="ECO:0000259" key="11">
    <source>
        <dbReference type="Pfam" id="PF02878"/>
    </source>
</evidence>
<dbReference type="Pfam" id="PF02878">
    <property type="entry name" value="PGM_PMM_I"/>
    <property type="match status" value="1"/>
</dbReference>
<dbReference type="PANTHER" id="PTHR45745">
    <property type="entry name" value="PHOSPHOMANNOMUTASE 45A"/>
    <property type="match status" value="1"/>
</dbReference>
<dbReference type="InterPro" id="IPR005845">
    <property type="entry name" value="A-D-PHexomutase_a/b/a-II"/>
</dbReference>
<evidence type="ECO:0000256" key="8">
    <source>
        <dbReference type="ARBA" id="ARBA00023235"/>
    </source>
</evidence>
<dbReference type="RefSeq" id="WP_073126195.1">
    <property type="nucleotide sequence ID" value="NZ_BAABCH010000097.1"/>
</dbReference>
<dbReference type="InterPro" id="IPR036900">
    <property type="entry name" value="A-D-PHexomutase_C_sf"/>
</dbReference>
<evidence type="ECO:0000256" key="2">
    <source>
        <dbReference type="ARBA" id="ARBA00001946"/>
    </source>
</evidence>
<dbReference type="InterPro" id="IPR005846">
    <property type="entry name" value="A-D-PHexomutase_a/b/a-III"/>
</dbReference>
<dbReference type="STRING" id="1121321.SAMN04488530_11611"/>
<dbReference type="Pfam" id="PF02879">
    <property type="entry name" value="PGM_PMM_II"/>
    <property type="match status" value="1"/>
</dbReference>
<evidence type="ECO:0000256" key="9">
    <source>
        <dbReference type="RuleBase" id="RU004326"/>
    </source>
</evidence>
<evidence type="ECO:0000256" key="1">
    <source>
        <dbReference type="ARBA" id="ARBA00000443"/>
    </source>
</evidence>
<accession>A0A1M5PTY3</accession>
<dbReference type="SUPFAM" id="SSF53738">
    <property type="entry name" value="Phosphoglucomutase, first 3 domains"/>
    <property type="match status" value="3"/>
</dbReference>
<keyword evidence="5" id="KW-0597">Phosphoprotein</keyword>
<comment type="similarity">
    <text evidence="3 9">Belongs to the phosphohexose mutase family.</text>
</comment>
<dbReference type="Pfam" id="PF00408">
    <property type="entry name" value="PGM_PMM_IV"/>
    <property type="match status" value="1"/>
</dbReference>
<keyword evidence="15" id="KW-1185">Reference proteome</keyword>
<dbReference type="EC" id="5.4.2.2" evidence="4"/>
<feature type="domain" description="Alpha-D-phosphohexomutase C-terminal" evidence="10">
    <location>
        <begin position="500"/>
        <end position="551"/>
    </location>
</feature>
<comment type="cofactor">
    <cofactor evidence="2">
        <name>Mg(2+)</name>
        <dbReference type="ChEBI" id="CHEBI:18420"/>
    </cofactor>
</comment>
<dbReference type="InterPro" id="IPR005843">
    <property type="entry name" value="A-D-PHexomutase_C"/>
</dbReference>
<proteinExistence type="inferred from homology"/>
<evidence type="ECO:0000313" key="14">
    <source>
        <dbReference type="EMBL" id="SHH05071.1"/>
    </source>
</evidence>
<feature type="domain" description="Alpha-D-phosphohexomutase alpha/beta/alpha" evidence="13">
    <location>
        <begin position="327"/>
        <end position="450"/>
    </location>
</feature>
<dbReference type="SUPFAM" id="SSF55957">
    <property type="entry name" value="Phosphoglucomutase, C-terminal domain"/>
    <property type="match status" value="1"/>
</dbReference>
<dbReference type="Gene3D" id="3.40.120.10">
    <property type="entry name" value="Alpha-D-Glucose-1,6-Bisphosphate, subunit A, domain 3"/>
    <property type="match status" value="3"/>
</dbReference>
<gene>
    <name evidence="14" type="ORF">SAMN04488530_11611</name>
</gene>
<organism evidence="14 15">
    <name type="scientific">Asaccharospora irregularis DSM 2635</name>
    <dbReference type="NCBI Taxonomy" id="1121321"/>
    <lineage>
        <taxon>Bacteria</taxon>
        <taxon>Bacillati</taxon>
        <taxon>Bacillota</taxon>
        <taxon>Clostridia</taxon>
        <taxon>Peptostreptococcales</taxon>
        <taxon>Peptostreptococcaceae</taxon>
        <taxon>Asaccharospora</taxon>
    </lineage>
</organism>
<dbReference type="GO" id="GO:0004614">
    <property type="term" value="F:phosphoglucomutase activity"/>
    <property type="evidence" value="ECO:0007669"/>
    <property type="project" value="UniProtKB-EC"/>
</dbReference>
<dbReference type="Pfam" id="PF02880">
    <property type="entry name" value="PGM_PMM_III"/>
    <property type="match status" value="1"/>
</dbReference>
<dbReference type="PANTHER" id="PTHR45745:SF1">
    <property type="entry name" value="PHOSPHOGLUCOMUTASE 2B-RELATED"/>
    <property type="match status" value="1"/>
</dbReference>
<dbReference type="Proteomes" id="UP000243255">
    <property type="component" value="Unassembled WGS sequence"/>
</dbReference>
<dbReference type="InterPro" id="IPR005844">
    <property type="entry name" value="A-D-PHexomutase_a/b/a-I"/>
</dbReference>
<dbReference type="AlphaFoldDB" id="A0A1M5PTY3"/>
<dbReference type="EMBL" id="FQWX01000016">
    <property type="protein sequence ID" value="SHH05071.1"/>
    <property type="molecule type" value="Genomic_DNA"/>
</dbReference>
<evidence type="ECO:0000256" key="6">
    <source>
        <dbReference type="ARBA" id="ARBA00022723"/>
    </source>
</evidence>
<dbReference type="GO" id="GO:0006166">
    <property type="term" value="P:purine ribonucleoside salvage"/>
    <property type="evidence" value="ECO:0007669"/>
    <property type="project" value="TreeGrafter"/>
</dbReference>
<dbReference type="GO" id="GO:0005975">
    <property type="term" value="P:carbohydrate metabolic process"/>
    <property type="evidence" value="ECO:0007669"/>
    <property type="project" value="InterPro"/>
</dbReference>
<dbReference type="InterPro" id="IPR016066">
    <property type="entry name" value="A-D-PHexomutase_CS"/>
</dbReference>
<dbReference type="OrthoDB" id="9806956at2"/>
<keyword evidence="6 9" id="KW-0479">Metal-binding</keyword>
<feature type="domain" description="Alpha-D-phosphohexomutase alpha/beta/alpha" evidence="11">
    <location>
        <begin position="43"/>
        <end position="184"/>
    </location>
</feature>
<evidence type="ECO:0000256" key="5">
    <source>
        <dbReference type="ARBA" id="ARBA00022553"/>
    </source>
</evidence>
<evidence type="ECO:0000259" key="12">
    <source>
        <dbReference type="Pfam" id="PF02879"/>
    </source>
</evidence>
<keyword evidence="7 9" id="KW-0460">Magnesium</keyword>
<protein>
    <recommendedName>
        <fullName evidence="4">phosphoglucomutase (alpha-D-glucose-1,6-bisphosphate-dependent)</fullName>
        <ecNumber evidence="4">5.4.2.2</ecNumber>
    </recommendedName>
</protein>
<evidence type="ECO:0000256" key="4">
    <source>
        <dbReference type="ARBA" id="ARBA00012728"/>
    </source>
</evidence>
<evidence type="ECO:0000256" key="7">
    <source>
        <dbReference type="ARBA" id="ARBA00022842"/>
    </source>
</evidence>
<comment type="catalytic activity">
    <reaction evidence="1">
        <text>alpha-D-glucose 1-phosphate = alpha-D-glucose 6-phosphate</text>
        <dbReference type="Rhea" id="RHEA:23536"/>
        <dbReference type="ChEBI" id="CHEBI:58225"/>
        <dbReference type="ChEBI" id="CHEBI:58601"/>
        <dbReference type="EC" id="5.4.2.2"/>
    </reaction>
</comment>
<dbReference type="Gene3D" id="3.30.310.50">
    <property type="entry name" value="Alpha-D-phosphohexomutase, C-terminal domain"/>
    <property type="match status" value="1"/>
</dbReference>
<evidence type="ECO:0000259" key="13">
    <source>
        <dbReference type="Pfam" id="PF02880"/>
    </source>
</evidence>
<sequence length="572" mass="64181">MGYKETYNMWLDSPYFDKDTKEELIKIKNNEKEIEERFYKDLEFGTGGLRGVIGAGTNRINIYTVRRATLGVLNYISKTMGEEGKKKGVVIAHDSRHMSREFCMEVAKTLAAYNVKAYIFDDLRPTPELSFAVRYLGCAMGIVITASHNPKEYNGYKVYGSDGGQVCLDEANAIISEVNKIEDYSQIKTLDFNEGINKNLIQVLDGQIDIDFIEAVNKQILRQDVIDRYGKDLKIIFTPIHGTGNIPVREALKKAGFENVSVVKEQELPDSNFSTVEYPNPEEKSVFNIAIEMAKSNGADLIIGTDPDCDRVGIVVKNLEGEYVVLNGNQVGSLLVRYVIESLVSTDRLPKNPTIIKTIVTSELGAKIANHYGVDCLNTLTGFKFIGEKITGFEEAAKKGEDSKSFIMGYEESYGYLIGTHARDKDAVVSSLMICEMAAYYSSLNMSLYEGLIDTYERFGYYKEDLKSLTLKGIDGVEKIKEMMHYFRNTKIENIADIEVEKVLDYKGEVDGLPKADVLKFLLKDGSWIAVRPSGTEPKIKFYFGSNSDSEKSVRKKIDKLMASTMEIVDSI</sequence>
<keyword evidence="8" id="KW-0413">Isomerase</keyword>
<dbReference type="InterPro" id="IPR016055">
    <property type="entry name" value="A-D-PHexomutase_a/b/a-I/II/III"/>
</dbReference>
<dbReference type="PROSITE" id="PS00710">
    <property type="entry name" value="PGM_PMM"/>
    <property type="match status" value="1"/>
</dbReference>
<evidence type="ECO:0000313" key="15">
    <source>
        <dbReference type="Proteomes" id="UP000243255"/>
    </source>
</evidence>
<dbReference type="GO" id="GO:0000287">
    <property type="term" value="F:magnesium ion binding"/>
    <property type="evidence" value="ECO:0007669"/>
    <property type="project" value="InterPro"/>
</dbReference>
<evidence type="ECO:0000259" key="10">
    <source>
        <dbReference type="Pfam" id="PF00408"/>
    </source>
</evidence>
<feature type="domain" description="Alpha-D-phosphohexomutase alpha/beta/alpha" evidence="12">
    <location>
        <begin position="213"/>
        <end position="315"/>
    </location>
</feature>
<reference evidence="15" key="1">
    <citation type="submission" date="2016-11" db="EMBL/GenBank/DDBJ databases">
        <authorList>
            <person name="Varghese N."/>
            <person name="Submissions S."/>
        </authorList>
    </citation>
    <scope>NUCLEOTIDE SEQUENCE [LARGE SCALE GENOMIC DNA]</scope>
    <source>
        <strain evidence="15">DSM 2635</strain>
    </source>
</reference>
<dbReference type="CDD" id="cd05799">
    <property type="entry name" value="PGM2"/>
    <property type="match status" value="1"/>
</dbReference>
<dbReference type="GO" id="GO:0008973">
    <property type="term" value="F:phosphopentomutase activity"/>
    <property type="evidence" value="ECO:0007669"/>
    <property type="project" value="TreeGrafter"/>
</dbReference>